<reference evidence="7 8" key="1">
    <citation type="submission" date="2014-09" db="EMBL/GenBank/DDBJ databases">
        <authorList>
            <person name="Martin A.A."/>
        </authorList>
    </citation>
    <scope>NUCLEOTIDE SEQUENCE</scope>
    <source>
        <strain evidence="8">ED321</strain>
        <strain evidence="7">ED321 Heterogonic</strain>
    </source>
</reference>
<accession>A0A090LE98</accession>
<dbReference type="GO" id="GO:0030687">
    <property type="term" value="C:preribosome, large subunit precursor"/>
    <property type="evidence" value="ECO:0007669"/>
    <property type="project" value="TreeGrafter"/>
</dbReference>
<feature type="compositionally biased region" description="Acidic residues" evidence="5">
    <location>
        <begin position="221"/>
        <end position="233"/>
    </location>
</feature>
<dbReference type="GO" id="GO:0000470">
    <property type="term" value="P:maturation of LSU-rRNA"/>
    <property type="evidence" value="ECO:0007669"/>
    <property type="project" value="TreeGrafter"/>
</dbReference>
<evidence type="ECO:0000313" key="7">
    <source>
        <dbReference type="EMBL" id="CEF65825.1"/>
    </source>
</evidence>
<name>A0A090LE98_STRRB</name>
<reference evidence="9" key="2">
    <citation type="submission" date="2020-12" db="UniProtKB">
        <authorList>
            <consortium name="WormBaseParasite"/>
        </authorList>
    </citation>
    <scope>IDENTIFICATION</scope>
</reference>
<protein>
    <recommendedName>
        <fullName evidence="4">Protein MAK16 homolog</fullName>
    </recommendedName>
</protein>
<evidence type="ECO:0000313" key="10">
    <source>
        <dbReference type="WormBase" id="SRAE_2000050000"/>
    </source>
</evidence>
<dbReference type="GO" id="GO:0005730">
    <property type="term" value="C:nucleolus"/>
    <property type="evidence" value="ECO:0007669"/>
    <property type="project" value="UniProtKB-UniRule"/>
</dbReference>
<dbReference type="PANTHER" id="PTHR23405">
    <property type="entry name" value="MAINTENANCE OF KILLER 16 MAK16 PROTEIN-RELATED"/>
    <property type="match status" value="1"/>
</dbReference>
<evidence type="ECO:0000256" key="4">
    <source>
        <dbReference type="PIRNR" id="PIRNR003352"/>
    </source>
</evidence>
<feature type="region of interest" description="Disordered" evidence="5">
    <location>
        <begin position="194"/>
        <end position="261"/>
    </location>
</feature>
<evidence type="ECO:0000259" key="6">
    <source>
        <dbReference type="Pfam" id="PF01778"/>
    </source>
</evidence>
<keyword evidence="8" id="KW-1185">Reference proteome</keyword>
<organism evidence="7">
    <name type="scientific">Strongyloides ratti</name>
    <name type="common">Parasitic roundworm</name>
    <dbReference type="NCBI Taxonomy" id="34506"/>
    <lineage>
        <taxon>Eukaryota</taxon>
        <taxon>Metazoa</taxon>
        <taxon>Ecdysozoa</taxon>
        <taxon>Nematoda</taxon>
        <taxon>Chromadorea</taxon>
        <taxon>Rhabditida</taxon>
        <taxon>Tylenchina</taxon>
        <taxon>Panagrolaimomorpha</taxon>
        <taxon>Strongyloidoidea</taxon>
        <taxon>Strongyloididae</taxon>
        <taxon>Strongyloides</taxon>
    </lineage>
</organism>
<evidence type="ECO:0000256" key="5">
    <source>
        <dbReference type="SAM" id="MobiDB-lite"/>
    </source>
</evidence>
<proteinExistence type="inferred from homology"/>
<evidence type="ECO:0000256" key="3">
    <source>
        <dbReference type="ARBA" id="ARBA00023242"/>
    </source>
</evidence>
<dbReference type="Gene3D" id="3.30.390.110">
    <property type="match status" value="1"/>
</dbReference>
<evidence type="ECO:0000256" key="2">
    <source>
        <dbReference type="ARBA" id="ARBA00005514"/>
    </source>
</evidence>
<dbReference type="CTD" id="36378189"/>
<gene>
    <name evidence="7 9 10" type="ORF">SRAE_2000050000</name>
</gene>
<dbReference type="AlphaFoldDB" id="A0A090LE98"/>
<dbReference type="OMA" id="DKGQNFC"/>
<keyword evidence="3 4" id="KW-0539">Nucleus</keyword>
<dbReference type="WormBase" id="SRAE_2000050000">
    <property type="protein sequence ID" value="SRP04485"/>
    <property type="gene ID" value="WBGene00260695"/>
</dbReference>
<comment type="similarity">
    <text evidence="2 4">Belongs to the MAK16 family.</text>
</comment>
<dbReference type="InterPro" id="IPR029004">
    <property type="entry name" value="Ribosomal_eL28/Mak16"/>
</dbReference>
<feature type="domain" description="Ribosomal eL28/Mak16" evidence="6">
    <location>
        <begin position="7"/>
        <end position="119"/>
    </location>
</feature>
<dbReference type="GO" id="GO:0000460">
    <property type="term" value="P:maturation of 5.8S rRNA"/>
    <property type="evidence" value="ECO:0007669"/>
    <property type="project" value="TreeGrafter"/>
</dbReference>
<evidence type="ECO:0000256" key="1">
    <source>
        <dbReference type="ARBA" id="ARBA00004123"/>
    </source>
</evidence>
<dbReference type="WBParaSite" id="SRAE_2000050000.1">
    <property type="protein sequence ID" value="SRAE_2000050000.1"/>
    <property type="gene ID" value="WBGene00260695"/>
</dbReference>
<feature type="compositionally biased region" description="Acidic residues" evidence="5">
    <location>
        <begin position="197"/>
        <end position="213"/>
    </location>
</feature>
<evidence type="ECO:0000313" key="8">
    <source>
        <dbReference type="Proteomes" id="UP000035682"/>
    </source>
</evidence>
<sequence>MQADDITWSVINKGHCSYKVQLSRQKLFCKNEYNLTGICNRVSCPLANSQYATVREEDGICYLYMKVAERSHLPNKLWEKLRLPNNMTQAVNKINEELLYWDEFVRQKCKARLVRIHQYLIRMRKLRLRDMHKKITPIPRKIERRERRNEEKALIAAKLDNAIEKELLERLKEGTYGDIYNFNRRAFENVLEHPDLQEEEVQEEIEYDEDDNEIMEREFVADFDESDNEDIEDGGYSRNHDSEESDDDDDDENDGAVEATA</sequence>
<dbReference type="OrthoDB" id="10251342at2759"/>
<dbReference type="Pfam" id="PF01778">
    <property type="entry name" value="Ribosomal_L28e"/>
    <property type="match status" value="1"/>
</dbReference>
<dbReference type="InterPro" id="IPR006958">
    <property type="entry name" value="Mak16"/>
</dbReference>
<comment type="subcellular location">
    <subcellularLocation>
        <location evidence="1">Nucleus</location>
    </subcellularLocation>
</comment>
<feature type="compositionally biased region" description="Acidic residues" evidence="5">
    <location>
        <begin position="243"/>
        <end position="255"/>
    </location>
</feature>
<dbReference type="GeneID" id="36378189"/>
<dbReference type="PIRSF" id="PIRSF003352">
    <property type="entry name" value="MAK16"/>
    <property type="match status" value="1"/>
</dbReference>
<dbReference type="STRING" id="34506.A0A090LE98"/>
<dbReference type="Proteomes" id="UP000035682">
    <property type="component" value="Unplaced"/>
</dbReference>
<dbReference type="RefSeq" id="XP_024505025.1">
    <property type="nucleotide sequence ID" value="XM_024651337.1"/>
</dbReference>
<dbReference type="EMBL" id="LN609529">
    <property type="protein sequence ID" value="CEF65825.1"/>
    <property type="molecule type" value="Genomic_DNA"/>
</dbReference>
<dbReference type="FunFam" id="3.30.390.110:FF:000001">
    <property type="entry name" value="Protein MAK16 homolog"/>
    <property type="match status" value="1"/>
</dbReference>
<dbReference type="Pfam" id="PF04874">
    <property type="entry name" value="Mak16"/>
    <property type="match status" value="1"/>
</dbReference>
<evidence type="ECO:0000313" key="9">
    <source>
        <dbReference type="WBParaSite" id="SRAE_2000050000.1"/>
    </source>
</evidence>
<dbReference type="PANTHER" id="PTHR23405:SF4">
    <property type="entry name" value="PROTEIN MAK16 HOMOLOG"/>
    <property type="match status" value="1"/>
</dbReference>